<dbReference type="InterPro" id="IPR027534">
    <property type="entry name" value="Ribosomal_P1/P2"/>
</dbReference>
<dbReference type="Proteomes" id="UP001258017">
    <property type="component" value="Unassembled WGS sequence"/>
</dbReference>
<comment type="function">
    <text evidence="1">Plays an important role in the elongation step of protein synthesis.</text>
</comment>
<proteinExistence type="inferred from homology"/>
<sequence>MWLFIVSAKRKPCFSLLQYFLFLRHPRRFTTVAFRTSRPFERVPRFVSKDLKNALRGRLSSGSDGERLKKVISELDGKSVDDVIAQGREKLAALPVGGAAPAAAAAAPGAAAAPAEEKKEEKKPAKEESESEDDDMGFGLFD</sequence>
<dbReference type="InterPro" id="IPR038716">
    <property type="entry name" value="P1/P2_N_sf"/>
</dbReference>
<keyword evidence="9" id="KW-1185">Reference proteome</keyword>
<reference evidence="8" key="2">
    <citation type="journal article" date="2023" name="Commun. Biol.">
        <title>Intrasexual cuticular hydrocarbon dimorphism in a wasp sheds light on hydrocarbon biosynthesis genes in Hymenoptera.</title>
        <authorList>
            <person name="Moris V.C."/>
            <person name="Podsiadlowski L."/>
            <person name="Martin S."/>
            <person name="Oeyen J.P."/>
            <person name="Donath A."/>
            <person name="Petersen M."/>
            <person name="Wilbrandt J."/>
            <person name="Misof B."/>
            <person name="Liedtke D."/>
            <person name="Thamm M."/>
            <person name="Scheiner R."/>
            <person name="Schmitt T."/>
            <person name="Niehuis O."/>
        </authorList>
    </citation>
    <scope>NUCLEOTIDE SEQUENCE</scope>
    <source>
        <strain evidence="8">GBR_01_08_01A</strain>
    </source>
</reference>
<evidence type="ECO:0000256" key="1">
    <source>
        <dbReference type="ARBA" id="ARBA00003362"/>
    </source>
</evidence>
<dbReference type="AlphaFoldDB" id="A0AAD9RID6"/>
<accession>A0AAD9RID6</accession>
<dbReference type="GO" id="GO:0003735">
    <property type="term" value="F:structural constituent of ribosome"/>
    <property type="evidence" value="ECO:0007669"/>
    <property type="project" value="InterPro"/>
</dbReference>
<comment type="similarity">
    <text evidence="2">Belongs to the eukaryotic ribosomal protein P1/P2 family.</text>
</comment>
<keyword evidence="4" id="KW-0687">Ribonucleoprotein</keyword>
<feature type="region of interest" description="Disordered" evidence="7">
    <location>
        <begin position="105"/>
        <end position="142"/>
    </location>
</feature>
<comment type="caution">
    <text evidence="8">The sequence shown here is derived from an EMBL/GenBank/DDBJ whole genome shotgun (WGS) entry which is preliminary data.</text>
</comment>
<reference evidence="8" key="1">
    <citation type="submission" date="2021-08" db="EMBL/GenBank/DDBJ databases">
        <authorList>
            <person name="Misof B."/>
            <person name="Oliver O."/>
            <person name="Podsiadlowski L."/>
            <person name="Donath A."/>
            <person name="Peters R."/>
            <person name="Mayer C."/>
            <person name="Rust J."/>
            <person name="Gunkel S."/>
            <person name="Lesny P."/>
            <person name="Martin S."/>
            <person name="Oeyen J.P."/>
            <person name="Petersen M."/>
            <person name="Panagiotis P."/>
            <person name="Wilbrandt J."/>
            <person name="Tanja T."/>
        </authorList>
    </citation>
    <scope>NUCLEOTIDE SEQUENCE</scope>
    <source>
        <strain evidence="8">GBR_01_08_01A</strain>
        <tissue evidence="8">Thorax + abdomen</tissue>
    </source>
</reference>
<evidence type="ECO:0000256" key="3">
    <source>
        <dbReference type="ARBA" id="ARBA00022980"/>
    </source>
</evidence>
<gene>
    <name evidence="8" type="ORF">KPH14_012511</name>
</gene>
<evidence type="ECO:0000256" key="4">
    <source>
        <dbReference type="ARBA" id="ARBA00023274"/>
    </source>
</evidence>
<organism evidence="8 9">
    <name type="scientific">Odynerus spinipes</name>
    <dbReference type="NCBI Taxonomy" id="1348599"/>
    <lineage>
        <taxon>Eukaryota</taxon>
        <taxon>Metazoa</taxon>
        <taxon>Ecdysozoa</taxon>
        <taxon>Arthropoda</taxon>
        <taxon>Hexapoda</taxon>
        <taxon>Insecta</taxon>
        <taxon>Pterygota</taxon>
        <taxon>Neoptera</taxon>
        <taxon>Endopterygota</taxon>
        <taxon>Hymenoptera</taxon>
        <taxon>Apocrita</taxon>
        <taxon>Aculeata</taxon>
        <taxon>Vespoidea</taxon>
        <taxon>Vespidae</taxon>
        <taxon>Eumeninae</taxon>
        <taxon>Odynerus</taxon>
    </lineage>
</organism>
<dbReference type="Pfam" id="PF00428">
    <property type="entry name" value="Ribosomal_60s"/>
    <property type="match status" value="1"/>
</dbReference>
<dbReference type="PANTHER" id="PTHR21141:SF5">
    <property type="entry name" value="LARGE RIBOSOMAL SUBUNIT PROTEIN P2"/>
    <property type="match status" value="1"/>
</dbReference>
<protein>
    <recommendedName>
        <fullName evidence="5">Large ribosomal subunit protein P2</fullName>
    </recommendedName>
    <alternativeName>
        <fullName evidence="6">60S acidic ribosomal protein P2</fullName>
    </alternativeName>
</protein>
<dbReference type="GO" id="GO:0022625">
    <property type="term" value="C:cytosolic large ribosomal subunit"/>
    <property type="evidence" value="ECO:0007669"/>
    <property type="project" value="InterPro"/>
</dbReference>
<feature type="compositionally biased region" description="Basic and acidic residues" evidence="7">
    <location>
        <begin position="115"/>
        <end position="128"/>
    </location>
</feature>
<keyword evidence="3" id="KW-0689">Ribosomal protein</keyword>
<evidence type="ECO:0000256" key="6">
    <source>
        <dbReference type="ARBA" id="ARBA00035443"/>
    </source>
</evidence>
<evidence type="ECO:0000256" key="7">
    <source>
        <dbReference type="SAM" id="MobiDB-lite"/>
    </source>
</evidence>
<dbReference type="PANTHER" id="PTHR21141">
    <property type="entry name" value="60S ACIDIC RIBOSOMAL PROTEIN FAMILY MEMBER"/>
    <property type="match status" value="1"/>
</dbReference>
<evidence type="ECO:0000256" key="2">
    <source>
        <dbReference type="ARBA" id="ARBA00005436"/>
    </source>
</evidence>
<evidence type="ECO:0000313" key="9">
    <source>
        <dbReference type="Proteomes" id="UP001258017"/>
    </source>
</evidence>
<dbReference type="HAMAP" id="MF_01478">
    <property type="entry name" value="Ribosomal_L12_arch"/>
    <property type="match status" value="1"/>
</dbReference>
<dbReference type="Gene3D" id="1.10.10.1410">
    <property type="match status" value="1"/>
</dbReference>
<feature type="compositionally biased region" description="Low complexity" evidence="7">
    <location>
        <begin position="105"/>
        <end position="114"/>
    </location>
</feature>
<dbReference type="CDD" id="cd05833">
    <property type="entry name" value="Ribosomal_P2"/>
    <property type="match status" value="1"/>
</dbReference>
<dbReference type="InterPro" id="IPR044076">
    <property type="entry name" value="Ribosomal_P2"/>
</dbReference>
<dbReference type="GO" id="GO:0002182">
    <property type="term" value="P:cytoplasmic translational elongation"/>
    <property type="evidence" value="ECO:0007669"/>
    <property type="project" value="InterPro"/>
</dbReference>
<evidence type="ECO:0000256" key="5">
    <source>
        <dbReference type="ARBA" id="ARBA00035301"/>
    </source>
</evidence>
<evidence type="ECO:0000313" key="8">
    <source>
        <dbReference type="EMBL" id="KAK2580260.1"/>
    </source>
</evidence>
<name>A0AAD9RID6_9HYME</name>
<dbReference type="EMBL" id="JAIFRP010000062">
    <property type="protein sequence ID" value="KAK2580260.1"/>
    <property type="molecule type" value="Genomic_DNA"/>
</dbReference>